<dbReference type="Proteomes" id="UP000658225">
    <property type="component" value="Unassembled WGS sequence"/>
</dbReference>
<evidence type="ECO:0000313" key="7">
    <source>
        <dbReference type="Proteomes" id="UP000658225"/>
    </source>
</evidence>
<dbReference type="Gene3D" id="3.40.190.10">
    <property type="entry name" value="Periplasmic binding protein-like II"/>
    <property type="match status" value="1"/>
</dbReference>
<dbReference type="PANTHER" id="PTHR30061:SF50">
    <property type="entry name" value="MALTOSE_MALTODEXTRIN-BINDING PERIPLASMIC PROTEIN"/>
    <property type="match status" value="1"/>
</dbReference>
<dbReference type="GO" id="GO:0055052">
    <property type="term" value="C:ATP-binding cassette (ABC) transporter complex, substrate-binding subunit-containing"/>
    <property type="evidence" value="ECO:0007669"/>
    <property type="project" value="TreeGrafter"/>
</dbReference>
<keyword evidence="3 5" id="KW-0732">Signal</keyword>
<comment type="caution">
    <text evidence="6">The sequence shown here is derived from an EMBL/GenBank/DDBJ whole genome shotgun (WGS) entry which is preliminary data.</text>
</comment>
<organism evidence="6 7">
    <name type="scientific">Sporosarcina limicola</name>
    <dbReference type="NCBI Taxonomy" id="34101"/>
    <lineage>
        <taxon>Bacteria</taxon>
        <taxon>Bacillati</taxon>
        <taxon>Bacillota</taxon>
        <taxon>Bacilli</taxon>
        <taxon>Bacillales</taxon>
        <taxon>Caryophanaceae</taxon>
        <taxon>Sporosarcina</taxon>
    </lineage>
</organism>
<dbReference type="CDD" id="cd13585">
    <property type="entry name" value="PBP2_TMBP_like"/>
    <property type="match status" value="1"/>
</dbReference>
<keyword evidence="6" id="KW-0762">Sugar transport</keyword>
<dbReference type="InterPro" id="IPR006059">
    <property type="entry name" value="SBP"/>
</dbReference>
<feature type="signal peptide" evidence="5">
    <location>
        <begin position="1"/>
        <end position="22"/>
    </location>
</feature>
<gene>
    <name evidence="6" type="ORF">H4683_001607</name>
</gene>
<dbReference type="GO" id="GO:1901982">
    <property type="term" value="F:maltose binding"/>
    <property type="evidence" value="ECO:0007669"/>
    <property type="project" value="TreeGrafter"/>
</dbReference>
<dbReference type="Pfam" id="PF13416">
    <property type="entry name" value="SBP_bac_8"/>
    <property type="match status" value="1"/>
</dbReference>
<evidence type="ECO:0000313" key="6">
    <source>
        <dbReference type="EMBL" id="MBE1554530.1"/>
    </source>
</evidence>
<feature type="region of interest" description="Disordered" evidence="4">
    <location>
        <begin position="25"/>
        <end position="45"/>
    </location>
</feature>
<dbReference type="SUPFAM" id="SSF53850">
    <property type="entry name" value="Periplasmic binding protein-like II"/>
    <property type="match status" value="1"/>
</dbReference>
<evidence type="ECO:0000256" key="4">
    <source>
        <dbReference type="SAM" id="MobiDB-lite"/>
    </source>
</evidence>
<dbReference type="RefSeq" id="WP_192598317.1">
    <property type="nucleotide sequence ID" value="NZ_JADBEL010000007.1"/>
</dbReference>
<dbReference type="GO" id="GO:0015768">
    <property type="term" value="P:maltose transport"/>
    <property type="evidence" value="ECO:0007669"/>
    <property type="project" value="TreeGrafter"/>
</dbReference>
<keyword evidence="2" id="KW-0813">Transport</keyword>
<accession>A0A927MHI5</accession>
<sequence length="426" mass="47019">MKKIGFFLLLILMGALIVGCSASETGAGDKKTNEKKSEETGKEEGLSGEITVWAHPFTGNQETEGAMWDEVIASFEEETGVKVNFEQIPWANRDQKVLTALAANNGPDVFYVIPDQMPQYADAGMLLALDPYLEGFDIDDFVDTALVSTTWKDELYGLPILQEAYTYLYNVDVIKAIGEDPENLPATWEEFEKWAEKAKDKDFYATSFQGGGSMNGTLYPFLWQAGGDVITADNKVLINNEAGVEAFEFINKMYSNGWIPKDSITAMEHDALWEGGKMLAVQGSGISVSRMLSQNLFEFVIAPPMKNKEQLTYGTTGMFVAPANTDNPAAAAEFIKVMTNSENQKKFNTVTQYIPTRESAKDIFGEQKYLAQLATYTEFALPGVIHPEGRTIMPLIQAELQTMMEGKKTPQEAANDAAKAIEGKIN</sequence>
<dbReference type="GO" id="GO:0042956">
    <property type="term" value="P:maltodextrin transmembrane transport"/>
    <property type="evidence" value="ECO:0007669"/>
    <property type="project" value="TreeGrafter"/>
</dbReference>
<feature type="compositionally biased region" description="Basic and acidic residues" evidence="4">
    <location>
        <begin position="27"/>
        <end position="45"/>
    </location>
</feature>
<evidence type="ECO:0000256" key="5">
    <source>
        <dbReference type="SAM" id="SignalP"/>
    </source>
</evidence>
<keyword evidence="7" id="KW-1185">Reference proteome</keyword>
<dbReference type="PROSITE" id="PS51257">
    <property type="entry name" value="PROKAR_LIPOPROTEIN"/>
    <property type="match status" value="1"/>
</dbReference>
<evidence type="ECO:0000256" key="1">
    <source>
        <dbReference type="ARBA" id="ARBA00008520"/>
    </source>
</evidence>
<reference evidence="6" key="1">
    <citation type="submission" date="2020-10" db="EMBL/GenBank/DDBJ databases">
        <title>Genomic Encyclopedia of Type Strains, Phase IV (KMG-IV): sequencing the most valuable type-strain genomes for metagenomic binning, comparative biology and taxonomic classification.</title>
        <authorList>
            <person name="Goeker M."/>
        </authorList>
    </citation>
    <scope>NUCLEOTIDE SEQUENCE</scope>
    <source>
        <strain evidence="6">DSM 13886</strain>
    </source>
</reference>
<name>A0A927MHI5_9BACL</name>
<evidence type="ECO:0000256" key="3">
    <source>
        <dbReference type="ARBA" id="ARBA00022729"/>
    </source>
</evidence>
<dbReference type="PANTHER" id="PTHR30061">
    <property type="entry name" value="MALTOSE-BINDING PERIPLASMIC PROTEIN"/>
    <property type="match status" value="1"/>
</dbReference>
<proteinExistence type="inferred from homology"/>
<feature type="chain" id="PRO_5039548686" evidence="5">
    <location>
        <begin position="23"/>
        <end position="426"/>
    </location>
</feature>
<dbReference type="AlphaFoldDB" id="A0A927MHI5"/>
<comment type="similarity">
    <text evidence="1">Belongs to the bacterial solute-binding protein 1 family.</text>
</comment>
<dbReference type="EMBL" id="JADBEL010000007">
    <property type="protein sequence ID" value="MBE1554530.1"/>
    <property type="molecule type" value="Genomic_DNA"/>
</dbReference>
<protein>
    <submittedName>
        <fullName evidence="6">Multiple sugar transport system substrate-binding protein</fullName>
    </submittedName>
</protein>
<evidence type="ECO:0000256" key="2">
    <source>
        <dbReference type="ARBA" id="ARBA00022448"/>
    </source>
</evidence>